<feature type="compositionally biased region" description="Basic and acidic residues" evidence="1">
    <location>
        <begin position="57"/>
        <end position="86"/>
    </location>
</feature>
<accession>A0AAD9KKG5</accession>
<proteinExistence type="predicted"/>
<dbReference type="Proteomes" id="UP001209878">
    <property type="component" value="Unassembled WGS sequence"/>
</dbReference>
<name>A0AAD9KKG5_RIDPI</name>
<evidence type="ECO:0000256" key="1">
    <source>
        <dbReference type="SAM" id="MobiDB-lite"/>
    </source>
</evidence>
<feature type="region of interest" description="Disordered" evidence="1">
    <location>
        <begin position="50"/>
        <end position="126"/>
    </location>
</feature>
<evidence type="ECO:0008006" key="4">
    <source>
        <dbReference type="Google" id="ProtNLM"/>
    </source>
</evidence>
<feature type="compositionally biased region" description="Basic and acidic residues" evidence="1">
    <location>
        <begin position="105"/>
        <end position="126"/>
    </location>
</feature>
<keyword evidence="3" id="KW-1185">Reference proteome</keyword>
<gene>
    <name evidence="2" type="ORF">NP493_926g02047</name>
</gene>
<reference evidence="2" key="1">
    <citation type="journal article" date="2023" name="Mol. Biol. Evol.">
        <title>Third-Generation Sequencing Reveals the Adaptive Role of the Epigenome in Three Deep-Sea Polychaetes.</title>
        <authorList>
            <person name="Perez M."/>
            <person name="Aroh O."/>
            <person name="Sun Y."/>
            <person name="Lan Y."/>
            <person name="Juniper S.K."/>
            <person name="Young C.R."/>
            <person name="Angers B."/>
            <person name="Qian P.Y."/>
        </authorList>
    </citation>
    <scope>NUCLEOTIDE SEQUENCE</scope>
    <source>
        <strain evidence="2">R07B-5</strain>
    </source>
</reference>
<protein>
    <recommendedName>
        <fullName evidence="4">Reverse transcriptase domain-containing protein</fullName>
    </recommendedName>
</protein>
<sequence>MKKTTKYRRNGIQWTPWSQLEDLDFADDLALLSHSHQQMQEKIELLNTVSTQLGHQQKQDKDYESQHKEQQPHYNERRATGRDRLIHIPGQYSQETWRHSRRRQSKDTESKSCIHHVEKNLESKTN</sequence>
<evidence type="ECO:0000313" key="3">
    <source>
        <dbReference type="Proteomes" id="UP001209878"/>
    </source>
</evidence>
<comment type="caution">
    <text evidence="2">The sequence shown here is derived from an EMBL/GenBank/DDBJ whole genome shotgun (WGS) entry which is preliminary data.</text>
</comment>
<dbReference type="AlphaFoldDB" id="A0AAD9KKG5"/>
<evidence type="ECO:0000313" key="2">
    <source>
        <dbReference type="EMBL" id="KAK2172817.1"/>
    </source>
</evidence>
<organism evidence="2 3">
    <name type="scientific">Ridgeia piscesae</name>
    <name type="common">Tubeworm</name>
    <dbReference type="NCBI Taxonomy" id="27915"/>
    <lineage>
        <taxon>Eukaryota</taxon>
        <taxon>Metazoa</taxon>
        <taxon>Spiralia</taxon>
        <taxon>Lophotrochozoa</taxon>
        <taxon>Annelida</taxon>
        <taxon>Polychaeta</taxon>
        <taxon>Sedentaria</taxon>
        <taxon>Canalipalpata</taxon>
        <taxon>Sabellida</taxon>
        <taxon>Siboglinidae</taxon>
        <taxon>Ridgeia</taxon>
    </lineage>
</organism>
<dbReference type="EMBL" id="JAODUO010000926">
    <property type="protein sequence ID" value="KAK2172817.1"/>
    <property type="molecule type" value="Genomic_DNA"/>
</dbReference>